<protein>
    <submittedName>
        <fullName evidence="2">Uncharacterized protein</fullName>
    </submittedName>
</protein>
<reference evidence="2 3" key="1">
    <citation type="journal article" date="2014" name="Int. J. Syst. Evol. Microbiol.">
        <title>Leptospira mayottensis sp. nov., a pathogenic species of the genus Leptospira isolated from humans.</title>
        <authorList>
            <person name="Bourhy P."/>
            <person name="Collet L."/>
            <person name="Brisse S."/>
            <person name="Picardeau M."/>
        </authorList>
    </citation>
    <scope>NUCLEOTIDE SEQUENCE [LARGE SCALE GENOMIC DNA]</scope>
    <source>
        <strain evidence="2 3">200901122</strain>
    </source>
</reference>
<proteinExistence type="predicted"/>
<evidence type="ECO:0000313" key="2">
    <source>
        <dbReference type="EMBL" id="EKR98066.1"/>
    </source>
</evidence>
<dbReference type="EMBL" id="AKWM02000084">
    <property type="protein sequence ID" value="EKR98066.1"/>
    <property type="molecule type" value="Genomic_DNA"/>
</dbReference>
<evidence type="ECO:0000256" key="1">
    <source>
        <dbReference type="SAM" id="Phobius"/>
    </source>
</evidence>
<accession>A0AA87SVK2</accession>
<evidence type="ECO:0000313" key="3">
    <source>
        <dbReference type="Proteomes" id="UP000001343"/>
    </source>
</evidence>
<name>A0AA87SVK2_9LEPT</name>
<dbReference type="Proteomes" id="UP000001343">
    <property type="component" value="Unassembled WGS sequence"/>
</dbReference>
<feature type="transmembrane region" description="Helical" evidence="1">
    <location>
        <begin position="6"/>
        <end position="31"/>
    </location>
</feature>
<keyword evidence="1" id="KW-0472">Membrane</keyword>
<dbReference type="AlphaFoldDB" id="A0AA87SVK2"/>
<gene>
    <name evidence="2" type="ORF">LEP1GSC125_1585</name>
</gene>
<sequence>MGPAFFALVLFGFYSILIFLYARFFLLLWMLPGLMEKEFYLKYKLPLL</sequence>
<comment type="caution">
    <text evidence="2">The sequence shown here is derived from an EMBL/GenBank/DDBJ whole genome shotgun (WGS) entry which is preliminary data.</text>
</comment>
<organism evidence="2 3">
    <name type="scientific">Leptospira mayottensis 200901122</name>
    <dbReference type="NCBI Taxonomy" id="1193010"/>
    <lineage>
        <taxon>Bacteria</taxon>
        <taxon>Pseudomonadati</taxon>
        <taxon>Spirochaetota</taxon>
        <taxon>Spirochaetia</taxon>
        <taxon>Leptospirales</taxon>
        <taxon>Leptospiraceae</taxon>
        <taxon>Leptospira</taxon>
    </lineage>
</organism>
<keyword evidence="1" id="KW-0812">Transmembrane</keyword>
<keyword evidence="1" id="KW-1133">Transmembrane helix</keyword>